<organism evidence="8 9">
    <name type="scientific">Streptococcus loxodontisalivarius</name>
    <dbReference type="NCBI Taxonomy" id="1349415"/>
    <lineage>
        <taxon>Bacteria</taxon>
        <taxon>Bacillati</taxon>
        <taxon>Bacillota</taxon>
        <taxon>Bacilli</taxon>
        <taxon>Lactobacillales</taxon>
        <taxon>Streptococcaceae</taxon>
        <taxon>Streptococcus</taxon>
    </lineage>
</organism>
<dbReference type="EMBL" id="JAFBEH010000017">
    <property type="protein sequence ID" value="MBM7642669.1"/>
    <property type="molecule type" value="Genomic_DNA"/>
</dbReference>
<keyword evidence="9" id="KW-1185">Reference proteome</keyword>
<gene>
    <name evidence="8" type="ORF">JOC28_000966</name>
</gene>
<evidence type="ECO:0000313" key="8">
    <source>
        <dbReference type="EMBL" id="MBM7642669.1"/>
    </source>
</evidence>
<dbReference type="InterPro" id="IPR003593">
    <property type="entry name" value="AAA+_ATPase"/>
</dbReference>
<feature type="domain" description="ABC transporter" evidence="7">
    <location>
        <begin position="2"/>
        <end position="241"/>
    </location>
</feature>
<evidence type="ECO:0000259" key="7">
    <source>
        <dbReference type="PROSITE" id="PS50893"/>
    </source>
</evidence>
<dbReference type="SMART" id="SM00382">
    <property type="entry name" value="AAA"/>
    <property type="match status" value="1"/>
</dbReference>
<evidence type="ECO:0000256" key="4">
    <source>
        <dbReference type="ARBA" id="ARBA00022741"/>
    </source>
</evidence>
<dbReference type="InterPro" id="IPR017871">
    <property type="entry name" value="ABC_transporter-like_CS"/>
</dbReference>
<dbReference type="Proteomes" id="UP000697472">
    <property type="component" value="Unassembled WGS sequence"/>
</dbReference>
<protein>
    <submittedName>
        <fullName evidence="8">ABC-type polar amino acid transport system ATPase subunit</fullName>
    </submittedName>
</protein>
<keyword evidence="6" id="KW-0472">Membrane</keyword>
<evidence type="ECO:0000256" key="6">
    <source>
        <dbReference type="ARBA" id="ARBA00023136"/>
    </source>
</evidence>
<dbReference type="InterPro" id="IPR050086">
    <property type="entry name" value="MetN_ABC_transporter-like"/>
</dbReference>
<dbReference type="SUPFAM" id="SSF52540">
    <property type="entry name" value="P-loop containing nucleoside triphosphate hydrolases"/>
    <property type="match status" value="1"/>
</dbReference>
<evidence type="ECO:0000256" key="3">
    <source>
        <dbReference type="ARBA" id="ARBA00022475"/>
    </source>
</evidence>
<dbReference type="PANTHER" id="PTHR43166:SF35">
    <property type="entry name" value="L-CYSTINE IMPORT ATP-BINDING PROTEIN TCYN"/>
    <property type="match status" value="1"/>
</dbReference>
<dbReference type="PROSITE" id="PS50893">
    <property type="entry name" value="ABC_TRANSPORTER_2"/>
    <property type="match status" value="1"/>
</dbReference>
<dbReference type="Gene3D" id="3.40.50.300">
    <property type="entry name" value="P-loop containing nucleotide triphosphate hydrolases"/>
    <property type="match status" value="1"/>
</dbReference>
<sequence length="247" mass="27510">MISISHLNQTISGNTILKDVSLDLPKGEVVSIIGPSGAGKTTLIRCLNLLNIPDSGEIAYDDKVIRFPKVGRNEAKEIRQNTAMVFQEYALFINKTVLQNITEGLTIARNVKASEAKEVAEKLLKKVGLYDKRHAYPHHLSGGQQQRVGIARALALDSDVILFDEPTSALDPETIGDILDLIQEIAQENPDKSIVIVTHEMQFAHDISDRVVFMEKGQVVDSGTPEAIFHKTENPRIKTFLRRVRYQ</sequence>
<keyword evidence="3" id="KW-1003">Cell membrane</keyword>
<dbReference type="PROSITE" id="PS00211">
    <property type="entry name" value="ABC_TRANSPORTER_1"/>
    <property type="match status" value="1"/>
</dbReference>
<evidence type="ECO:0000256" key="1">
    <source>
        <dbReference type="ARBA" id="ARBA00004202"/>
    </source>
</evidence>
<keyword evidence="4" id="KW-0547">Nucleotide-binding</keyword>
<reference evidence="8 9" key="1">
    <citation type="submission" date="2021-01" db="EMBL/GenBank/DDBJ databases">
        <title>Genomic Encyclopedia of Type Strains, Phase IV (KMG-IV): sequencing the most valuable type-strain genomes for metagenomic binning, comparative biology and taxonomic classification.</title>
        <authorList>
            <person name="Goeker M."/>
        </authorList>
    </citation>
    <scope>NUCLEOTIDE SEQUENCE [LARGE SCALE GENOMIC DNA]</scope>
    <source>
        <strain evidence="8 9">DSM 27382</strain>
    </source>
</reference>
<evidence type="ECO:0000256" key="5">
    <source>
        <dbReference type="ARBA" id="ARBA00022840"/>
    </source>
</evidence>
<evidence type="ECO:0000256" key="2">
    <source>
        <dbReference type="ARBA" id="ARBA00022448"/>
    </source>
</evidence>
<dbReference type="InterPro" id="IPR027417">
    <property type="entry name" value="P-loop_NTPase"/>
</dbReference>
<comment type="subcellular location">
    <subcellularLocation>
        <location evidence="1">Cell membrane</location>
        <topology evidence="1">Peripheral membrane protein</topology>
    </subcellularLocation>
</comment>
<accession>A0ABS2PRL2</accession>
<dbReference type="InterPro" id="IPR030679">
    <property type="entry name" value="ABC_ATPase_HisP-typ"/>
</dbReference>
<proteinExistence type="predicted"/>
<dbReference type="InterPro" id="IPR003439">
    <property type="entry name" value="ABC_transporter-like_ATP-bd"/>
</dbReference>
<name>A0ABS2PRL2_9STRE</name>
<dbReference type="RefSeq" id="WP_205009510.1">
    <property type="nucleotide sequence ID" value="NZ_JAFBEH010000017.1"/>
</dbReference>
<keyword evidence="5" id="KW-0067">ATP-binding</keyword>
<keyword evidence="2" id="KW-0813">Transport</keyword>
<comment type="caution">
    <text evidence="8">The sequence shown here is derived from an EMBL/GenBank/DDBJ whole genome shotgun (WGS) entry which is preliminary data.</text>
</comment>
<evidence type="ECO:0000313" key="9">
    <source>
        <dbReference type="Proteomes" id="UP000697472"/>
    </source>
</evidence>
<dbReference type="Pfam" id="PF00005">
    <property type="entry name" value="ABC_tran"/>
    <property type="match status" value="1"/>
</dbReference>
<dbReference type="PANTHER" id="PTHR43166">
    <property type="entry name" value="AMINO ACID IMPORT ATP-BINDING PROTEIN"/>
    <property type="match status" value="1"/>
</dbReference>
<dbReference type="PIRSF" id="PIRSF039085">
    <property type="entry name" value="ABC_ATPase_HisP"/>
    <property type="match status" value="1"/>
</dbReference>